<dbReference type="CDD" id="cd20271">
    <property type="entry name" value="Complex1_LYR_FMC1"/>
    <property type="match status" value="1"/>
</dbReference>
<dbReference type="GO" id="GO:0044615">
    <property type="term" value="C:nuclear pore nuclear basket"/>
    <property type="evidence" value="ECO:0007669"/>
    <property type="project" value="TreeGrafter"/>
</dbReference>
<keyword evidence="4 12" id="KW-0813">Transport</keyword>
<evidence type="ECO:0000256" key="11">
    <source>
        <dbReference type="ARBA" id="ARBA00030250"/>
    </source>
</evidence>
<evidence type="ECO:0000256" key="7">
    <source>
        <dbReference type="ARBA" id="ARBA00023010"/>
    </source>
</evidence>
<proteinExistence type="inferred from homology"/>
<dbReference type="PROSITE" id="PS51472">
    <property type="entry name" value="RRM_NUP35"/>
    <property type="match status" value="1"/>
</dbReference>
<dbReference type="GO" id="GO:0051028">
    <property type="term" value="P:mRNA transport"/>
    <property type="evidence" value="ECO:0007669"/>
    <property type="project" value="UniProtKB-UniRule"/>
</dbReference>
<keyword evidence="6" id="KW-0653">Protein transport</keyword>
<dbReference type="PANTHER" id="PTHR21527:SF6">
    <property type="entry name" value="NUCLEOPORIN NUP35"/>
    <property type="match status" value="1"/>
</dbReference>
<evidence type="ECO:0000256" key="13">
    <source>
        <dbReference type="SAM" id="MobiDB-lite"/>
    </source>
</evidence>
<dbReference type="Gene3D" id="3.30.70.330">
    <property type="match status" value="1"/>
</dbReference>
<feature type="region of interest" description="Disordered" evidence="13">
    <location>
        <begin position="196"/>
        <end position="222"/>
    </location>
</feature>
<evidence type="ECO:0000313" key="15">
    <source>
        <dbReference type="EMBL" id="KER27874.1"/>
    </source>
</evidence>
<name>A0A075AFL1_OPIVI</name>
<keyword evidence="16" id="KW-1185">Reference proteome</keyword>
<evidence type="ECO:0000256" key="1">
    <source>
        <dbReference type="ARBA" id="ARBA00004567"/>
    </source>
</evidence>
<evidence type="ECO:0000256" key="10">
    <source>
        <dbReference type="ARBA" id="ARBA00029997"/>
    </source>
</evidence>
<evidence type="ECO:0000313" key="16">
    <source>
        <dbReference type="Proteomes" id="UP000054324"/>
    </source>
</evidence>
<dbReference type="GO" id="GO:0003676">
    <property type="term" value="F:nucleic acid binding"/>
    <property type="evidence" value="ECO:0007669"/>
    <property type="project" value="InterPro"/>
</dbReference>
<feature type="region of interest" description="Disordered" evidence="13">
    <location>
        <begin position="137"/>
        <end position="184"/>
    </location>
</feature>
<feature type="compositionally biased region" description="Polar residues" evidence="13">
    <location>
        <begin position="401"/>
        <end position="411"/>
    </location>
</feature>
<dbReference type="GO" id="GO:0044613">
    <property type="term" value="C:nuclear pore central transport channel"/>
    <property type="evidence" value="ECO:0007669"/>
    <property type="project" value="TreeGrafter"/>
</dbReference>
<comment type="subcellular location">
    <subcellularLocation>
        <location evidence="1">Nucleus</location>
        <location evidence="1">Nuclear pore complex</location>
    </subcellularLocation>
</comment>
<dbReference type="FunFam" id="3.30.70.330:FF:000095">
    <property type="entry name" value="Putative Nucleoporin NUP53"/>
    <property type="match status" value="1"/>
</dbReference>
<dbReference type="PANTHER" id="PTHR21527">
    <property type="entry name" value="NUCLEOPORIN NUP35"/>
    <property type="match status" value="1"/>
</dbReference>
<keyword evidence="5 12" id="KW-0509">mRNA transport</keyword>
<evidence type="ECO:0000256" key="2">
    <source>
        <dbReference type="ARBA" id="ARBA00009454"/>
    </source>
</evidence>
<dbReference type="InterPro" id="IPR007846">
    <property type="entry name" value="RRM_NUP35_dom"/>
</dbReference>
<sequence>MFGIMCHLYTTSISLVESLTAEARLALFLFQPSNLSPVPAAISLTSDIGSLRSTLIALLIAHFFSYYGFVFGGPVIGNCHEIRSCPEYCTSTMAFYPRAYTTSPGLVGLVPTVSEPMALGSPTTSPQAPEAQYLPGFLLGDNVQPPSHPTTSSVFTGSRPMQLSPNRVSPNTVSSSKPTQQSSNGFLHQADRLCKRHNTPPTQSLWSSGQKPTARIGQQVPGVPDTYTVSGIRHSTPSSATPNSRLLLPPSSPSTGAMWNQSARPLTGIRSPMGANNQNSFLTSDQLADVLQSPRNLDPDRMSEDCWVTVFGFPAARASFILSQFGQFGTIEKHIVTNDGNWMHIKYQNKLQARCALNRNGRVFGDNIMVGVIPCTDQDVMSERFKGGAQAGDFDNDRENSFATGWNSPATPSRPGRQVGYLGATSGPLRERVEIGQSGAGLRDKSWCNQSFTSPLVVSKPAGSCGVARHSSMRALAGDGRMINHLNRTTSLLRGILREIKHSYNGQMVRSATFLFPIIIMQVFTKTPVVRFIFDEFRHNQMTDAQNCAREHEARLLAETYLDYLKNVKEHLRLIEKYKSREKTTEEAAGLVGLELPGKGGAEDPKA</sequence>
<dbReference type="KEGG" id="ovi:T265_05158"/>
<dbReference type="SUPFAM" id="SSF54928">
    <property type="entry name" value="RNA-binding domain, RBD"/>
    <property type="match status" value="1"/>
</dbReference>
<dbReference type="RefSeq" id="XP_009168354.1">
    <property type="nucleotide sequence ID" value="XM_009170090.1"/>
</dbReference>
<dbReference type="Proteomes" id="UP000054324">
    <property type="component" value="Unassembled WGS sequence"/>
</dbReference>
<comment type="similarity">
    <text evidence="2">Belongs to the Nup35 family.</text>
</comment>
<evidence type="ECO:0000256" key="9">
    <source>
        <dbReference type="ARBA" id="ARBA00023242"/>
    </source>
</evidence>
<dbReference type="GO" id="GO:0017056">
    <property type="term" value="F:structural constituent of nuclear pore"/>
    <property type="evidence" value="ECO:0007669"/>
    <property type="project" value="TreeGrafter"/>
</dbReference>
<dbReference type="OrthoDB" id="3365060at2759"/>
<dbReference type="InterPro" id="IPR012677">
    <property type="entry name" value="Nucleotide-bd_a/b_plait_sf"/>
</dbReference>
<accession>A0A075AFL1</accession>
<dbReference type="GO" id="GO:0005543">
    <property type="term" value="F:phospholipid binding"/>
    <property type="evidence" value="ECO:0007669"/>
    <property type="project" value="TreeGrafter"/>
</dbReference>
<evidence type="ECO:0000256" key="6">
    <source>
        <dbReference type="ARBA" id="ARBA00022927"/>
    </source>
</evidence>
<evidence type="ECO:0000256" key="4">
    <source>
        <dbReference type="ARBA" id="ARBA00022448"/>
    </source>
</evidence>
<evidence type="ECO:0000256" key="3">
    <source>
        <dbReference type="ARBA" id="ARBA00016439"/>
    </source>
</evidence>
<keyword evidence="7" id="KW-0811">Translocation</keyword>
<dbReference type="STRING" id="6198.A0A075AFL1"/>
<feature type="domain" description="RRM Nup35-type" evidence="14">
    <location>
        <begin position="302"/>
        <end position="382"/>
    </location>
</feature>
<evidence type="ECO:0000256" key="8">
    <source>
        <dbReference type="ARBA" id="ARBA00023132"/>
    </source>
</evidence>
<evidence type="ECO:0000256" key="12">
    <source>
        <dbReference type="PROSITE-ProRule" id="PRU00804"/>
    </source>
</evidence>
<evidence type="ECO:0000259" key="14">
    <source>
        <dbReference type="PROSITE" id="PS51472"/>
    </source>
</evidence>
<dbReference type="InterPro" id="IPR035979">
    <property type="entry name" value="RBD_domain_sf"/>
</dbReference>
<feature type="region of interest" description="Disordered" evidence="13">
    <location>
        <begin position="388"/>
        <end position="418"/>
    </location>
</feature>
<dbReference type="EMBL" id="KL596712">
    <property type="protein sequence ID" value="KER27874.1"/>
    <property type="molecule type" value="Genomic_DNA"/>
</dbReference>
<keyword evidence="9 12" id="KW-0539">Nucleus</keyword>
<reference evidence="15 16" key="1">
    <citation type="submission" date="2013-11" db="EMBL/GenBank/DDBJ databases">
        <title>Opisthorchis viverrini - life in the bile duct.</title>
        <authorList>
            <person name="Young N.D."/>
            <person name="Nagarajan N."/>
            <person name="Lin S.J."/>
            <person name="Korhonen P.K."/>
            <person name="Jex A.R."/>
            <person name="Hall R.S."/>
            <person name="Safavi-Hemami H."/>
            <person name="Kaewkong W."/>
            <person name="Bertrand D."/>
            <person name="Gao S."/>
            <person name="Seet Q."/>
            <person name="Wongkham S."/>
            <person name="Teh B.T."/>
            <person name="Wongkham C."/>
            <person name="Intapan P.M."/>
            <person name="Maleewong W."/>
            <person name="Yang X."/>
            <person name="Hu M."/>
            <person name="Wang Z."/>
            <person name="Hofmann A."/>
            <person name="Sternberg P.W."/>
            <person name="Tan P."/>
            <person name="Wang J."/>
            <person name="Gasser R.B."/>
        </authorList>
    </citation>
    <scope>NUCLEOTIDE SEQUENCE [LARGE SCALE GENOMIC DNA]</scope>
</reference>
<evidence type="ECO:0000256" key="5">
    <source>
        <dbReference type="ARBA" id="ARBA00022816"/>
    </source>
</evidence>
<feature type="compositionally biased region" description="Polar residues" evidence="13">
    <location>
        <begin position="149"/>
        <end position="184"/>
    </location>
</feature>
<dbReference type="GO" id="GO:0006999">
    <property type="term" value="P:nuclear pore organization"/>
    <property type="evidence" value="ECO:0007669"/>
    <property type="project" value="TreeGrafter"/>
</dbReference>
<dbReference type="GO" id="GO:0006607">
    <property type="term" value="P:NLS-bearing protein import into nucleus"/>
    <property type="evidence" value="ECO:0007669"/>
    <property type="project" value="TreeGrafter"/>
</dbReference>
<keyword evidence="8 12" id="KW-0906">Nuclear pore complex</keyword>
<dbReference type="CTD" id="20319340"/>
<organism evidence="15 16">
    <name type="scientific">Opisthorchis viverrini</name>
    <name type="common">Southeast Asian liver fluke</name>
    <dbReference type="NCBI Taxonomy" id="6198"/>
    <lineage>
        <taxon>Eukaryota</taxon>
        <taxon>Metazoa</taxon>
        <taxon>Spiralia</taxon>
        <taxon>Lophotrochozoa</taxon>
        <taxon>Platyhelminthes</taxon>
        <taxon>Trematoda</taxon>
        <taxon>Digenea</taxon>
        <taxon>Opisthorchiida</taxon>
        <taxon>Opisthorchiata</taxon>
        <taxon>Opisthorchiidae</taxon>
        <taxon>Opisthorchis</taxon>
    </lineage>
</organism>
<gene>
    <name evidence="15" type="ORF">T265_05158</name>
</gene>
<dbReference type="AlphaFoldDB" id="A0A075AFL1"/>
<protein>
    <recommendedName>
        <fullName evidence="3">Nucleoporin NUP35</fullName>
    </recommendedName>
    <alternativeName>
        <fullName evidence="11">35 kDa nucleoporin</fullName>
    </alternativeName>
    <alternativeName>
        <fullName evidence="10">Nucleoporin NUP53</fullName>
    </alternativeName>
</protein>
<dbReference type="Pfam" id="PF05172">
    <property type="entry name" value="RRM_Nup35"/>
    <property type="match status" value="1"/>
</dbReference>
<dbReference type="GeneID" id="20319340"/>
<feature type="compositionally biased region" description="Polar residues" evidence="13">
    <location>
        <begin position="199"/>
        <end position="211"/>
    </location>
</feature>